<evidence type="ECO:0000256" key="7">
    <source>
        <dbReference type="ARBA" id="ARBA00022679"/>
    </source>
</evidence>
<organism evidence="21 22">
    <name type="scientific">Vespula squamosa</name>
    <name type="common">Southern yellow jacket</name>
    <name type="synonym">Wasp</name>
    <dbReference type="NCBI Taxonomy" id="30214"/>
    <lineage>
        <taxon>Eukaryota</taxon>
        <taxon>Metazoa</taxon>
        <taxon>Ecdysozoa</taxon>
        <taxon>Arthropoda</taxon>
        <taxon>Hexapoda</taxon>
        <taxon>Insecta</taxon>
        <taxon>Pterygota</taxon>
        <taxon>Neoptera</taxon>
        <taxon>Endopterygota</taxon>
        <taxon>Hymenoptera</taxon>
        <taxon>Apocrita</taxon>
        <taxon>Aculeata</taxon>
        <taxon>Vespoidea</taxon>
        <taxon>Vespidae</taxon>
        <taxon>Vespinae</taxon>
        <taxon>Vespula</taxon>
    </lineage>
</organism>
<dbReference type="FunFam" id="3.90.1750.10:FF:000008">
    <property type="entry name" value="Putative ubiquitin-protein ligase E3A"/>
    <property type="match status" value="1"/>
</dbReference>
<dbReference type="EC" id="2.3.2.26" evidence="4"/>
<evidence type="ECO:0000256" key="4">
    <source>
        <dbReference type="ARBA" id="ARBA00012485"/>
    </source>
</evidence>
<dbReference type="GO" id="GO:0048511">
    <property type="term" value="P:rhythmic process"/>
    <property type="evidence" value="ECO:0007669"/>
    <property type="project" value="UniProtKB-KW"/>
</dbReference>
<evidence type="ECO:0000256" key="3">
    <source>
        <dbReference type="ARBA" id="ARBA00004496"/>
    </source>
</evidence>
<keyword evidence="10 18" id="KW-0833">Ubl conjugation pathway</keyword>
<evidence type="ECO:0000256" key="13">
    <source>
        <dbReference type="ARBA" id="ARBA00023108"/>
    </source>
</evidence>
<dbReference type="Pfam" id="PF16558">
    <property type="entry name" value="AZUL"/>
    <property type="match status" value="1"/>
</dbReference>
<comment type="caution">
    <text evidence="21">The sequence shown here is derived from an EMBL/GenBank/DDBJ whole genome shotgun (WGS) entry which is preliminary data.</text>
</comment>
<sequence>MKKCFGFLRVGAESPCSDMKRAAAKKLIERYFYQLTEGCGNPQCSNQNCASSGKITNLTPNQAAAQAIQLFSQEARLCDGTQPSKVARTTLEPGPASLAKSLPVKNVNPTCSDEGTILAECKTAICFLLDSVYRQTSTTEDNLNSTKIDNIPNNVSEIELEKRNNDSLPSSDIIILEEKSNKSYSNYNEEISMNYSSLCSNASNVTMNEDNLLQILRKSEPYLTEAKLLDIINKCKSEGTYLLLIRTLGEVFSSREALSRSFQKTEKNDSPLAALLDRAPDNLLRPPADLNKEAVRSLQGEDKEEDSSDPSPTVPSNDDDTSVDLLAVRRAFKALWTLPGEAFESALVNALVTLADTIELHLRVFGKTPSHSMDSLLNVFLIVFEIPMLGNSEYLELALHMLCKAVSCFPTLAQAKLARVWARHCKPTLPSLLQALQELITVKVISGSFSRDYCVQDADTITAPTKVMRILYYASMLAGELDSSELASNEDGDITKIDKSGPCKMTSQIPQDPLAKELGISALDARKPFISFTDFYNEPLSDAIEMDKDFAYYKSEEPQKFSFMNYAFILTPATKTLGLYYDNRIRMYNERRMSFLQTVVGQPTNPYLRLKVRRDHLIDDALVELEMVAMENPSDLKKQLVVEFEGEQGVDEGGVSKEFFQLVVEEIFNPDYGMFTTQEDTQLTWFNPTSFESDAQFTLIGVVLGLAIYNNVILDVRFPMIVYRKLLGRKGGFADLEDWSPTLYRTLTELMAYTEDDMSDTFMQTFRVGYKDVFGSISFHDLRENGDETYVTQENKKEFVDLYADFLLNKSVERQFKAFRRGFQMVTDESPLALLFRPEEIEQLVCGSKIFDFAELEAATEYEGGYTVDSEAVRNFWRVAHSLPPESQRRLLQFTTGSDRVPVGGLSRLKMVIARHGPDSDRLPIAHTCFNVLLLPDYSTIEKLQDRLLKAINYSKGFGML</sequence>
<evidence type="ECO:0000256" key="12">
    <source>
        <dbReference type="ARBA" id="ARBA00022942"/>
    </source>
</evidence>
<dbReference type="Gene3D" id="3.90.1750.10">
    <property type="entry name" value="Hect, E3 ligase catalytic domains"/>
    <property type="match status" value="1"/>
</dbReference>
<dbReference type="GO" id="GO:0080090">
    <property type="term" value="P:regulation of primary metabolic process"/>
    <property type="evidence" value="ECO:0007669"/>
    <property type="project" value="UniProtKB-ARBA"/>
</dbReference>
<dbReference type="GO" id="GO:0016567">
    <property type="term" value="P:protein ubiquitination"/>
    <property type="evidence" value="ECO:0007669"/>
    <property type="project" value="UniProtKB-ARBA"/>
</dbReference>
<dbReference type="Proteomes" id="UP001607302">
    <property type="component" value="Unassembled WGS sequence"/>
</dbReference>
<dbReference type="InterPro" id="IPR035983">
    <property type="entry name" value="Hect_E3_ubiquitin_ligase"/>
</dbReference>
<evidence type="ECO:0000259" key="20">
    <source>
        <dbReference type="PROSITE" id="PS50237"/>
    </source>
</evidence>
<reference evidence="21 22" key="1">
    <citation type="journal article" date="2024" name="Ann. Entomol. Soc. Am.">
        <title>Genomic analyses of the southern and eastern yellowjacket wasps (Hymenoptera: Vespidae) reveal evolutionary signatures of social life.</title>
        <authorList>
            <person name="Catto M.A."/>
            <person name="Caine P.B."/>
            <person name="Orr S.E."/>
            <person name="Hunt B.G."/>
            <person name="Goodisman M.A.D."/>
        </authorList>
    </citation>
    <scope>NUCLEOTIDE SEQUENCE [LARGE SCALE GENOMIC DNA]</scope>
    <source>
        <strain evidence="21">233</strain>
        <tissue evidence="21">Head and thorax</tissue>
    </source>
</reference>
<evidence type="ECO:0000256" key="10">
    <source>
        <dbReference type="ARBA" id="ARBA00022786"/>
    </source>
</evidence>
<dbReference type="GO" id="GO:0006511">
    <property type="term" value="P:ubiquitin-dependent protein catabolic process"/>
    <property type="evidence" value="ECO:0007669"/>
    <property type="project" value="UniProtKB-ARBA"/>
</dbReference>
<dbReference type="FunFam" id="3.30.2160.10:FF:000004">
    <property type="entry name" value="probable E3 ubiquitin-protein ligase HERC4 isoform X1"/>
    <property type="match status" value="1"/>
</dbReference>
<dbReference type="Gene3D" id="6.10.130.10">
    <property type="entry name" value="Ubiquitin-protein ligase E3A, N-terminal zinc-binding domain (AZUL)"/>
    <property type="match status" value="1"/>
</dbReference>
<dbReference type="GO" id="GO:0005737">
    <property type="term" value="C:cytoplasm"/>
    <property type="evidence" value="ECO:0007669"/>
    <property type="project" value="UniProtKB-SubCell"/>
</dbReference>
<evidence type="ECO:0000256" key="5">
    <source>
        <dbReference type="ARBA" id="ARBA00022490"/>
    </source>
</evidence>
<feature type="active site" description="Glycyl thioester intermediate" evidence="18">
    <location>
        <position position="929"/>
    </location>
</feature>
<evidence type="ECO:0000313" key="22">
    <source>
        <dbReference type="Proteomes" id="UP001607302"/>
    </source>
</evidence>
<dbReference type="PANTHER" id="PTHR45700:SF8">
    <property type="entry name" value="HECT-TYPE E3 UBIQUITIN TRANSFERASE"/>
    <property type="match status" value="1"/>
</dbReference>
<evidence type="ECO:0000256" key="2">
    <source>
        <dbReference type="ARBA" id="ARBA00004123"/>
    </source>
</evidence>
<name>A0ABD1ZWB4_VESSQ</name>
<feature type="region of interest" description="Disordered" evidence="19">
    <location>
        <begin position="295"/>
        <end position="320"/>
    </location>
</feature>
<proteinExistence type="predicted"/>
<keyword evidence="7" id="KW-0808">Transferase</keyword>
<dbReference type="InterPro" id="IPR000569">
    <property type="entry name" value="HECT_dom"/>
</dbReference>
<keyword evidence="5" id="KW-0963">Cytoplasm</keyword>
<dbReference type="InterPro" id="IPR042556">
    <property type="entry name" value="AZUL_sf"/>
</dbReference>
<comment type="subcellular location">
    <subcellularLocation>
        <location evidence="3">Cytoplasm</location>
    </subcellularLocation>
    <subcellularLocation>
        <location evidence="2">Nucleus</location>
    </subcellularLocation>
</comment>
<keyword evidence="6" id="KW-0597">Phosphoprotein</keyword>
<keyword evidence="8" id="KW-0479">Metal-binding</keyword>
<evidence type="ECO:0000256" key="6">
    <source>
        <dbReference type="ARBA" id="ARBA00022553"/>
    </source>
</evidence>
<dbReference type="PANTHER" id="PTHR45700">
    <property type="entry name" value="UBIQUITIN-PROTEIN LIGASE E3C"/>
    <property type="match status" value="1"/>
</dbReference>
<evidence type="ECO:0000256" key="15">
    <source>
        <dbReference type="ARBA" id="ARBA00067504"/>
    </source>
</evidence>
<dbReference type="AlphaFoldDB" id="A0ABD1ZWB4"/>
<evidence type="ECO:0000256" key="19">
    <source>
        <dbReference type="SAM" id="MobiDB-lite"/>
    </source>
</evidence>
<dbReference type="GO" id="GO:0061630">
    <property type="term" value="F:ubiquitin protein ligase activity"/>
    <property type="evidence" value="ECO:0007669"/>
    <property type="project" value="UniProtKB-EC"/>
</dbReference>
<keyword evidence="12" id="KW-0647">Proteasome</keyword>
<feature type="domain" description="HECT" evidence="20">
    <location>
        <begin position="632"/>
        <end position="961"/>
    </location>
</feature>
<keyword evidence="9" id="KW-0863">Zinc-finger</keyword>
<evidence type="ECO:0000256" key="16">
    <source>
        <dbReference type="ARBA" id="ARBA00077235"/>
    </source>
</evidence>
<dbReference type="GO" id="GO:0009966">
    <property type="term" value="P:regulation of signal transduction"/>
    <property type="evidence" value="ECO:0007669"/>
    <property type="project" value="UniProtKB-ARBA"/>
</dbReference>
<evidence type="ECO:0000256" key="1">
    <source>
        <dbReference type="ARBA" id="ARBA00000885"/>
    </source>
</evidence>
<dbReference type="GO" id="GO:0048513">
    <property type="term" value="P:animal organ development"/>
    <property type="evidence" value="ECO:0007669"/>
    <property type="project" value="UniProtKB-ARBA"/>
</dbReference>
<dbReference type="InterPro" id="IPR032353">
    <property type="entry name" value="AZUL"/>
</dbReference>
<evidence type="ECO:0000313" key="21">
    <source>
        <dbReference type="EMBL" id="KAL2712652.1"/>
    </source>
</evidence>
<protein>
    <recommendedName>
        <fullName evidence="15">Ubiquitin-protein ligase E3A</fullName>
        <ecNumber evidence="4">2.3.2.26</ecNumber>
    </recommendedName>
    <alternativeName>
        <fullName evidence="17">HECT-type ubiquitin transferase E3A</fullName>
    </alternativeName>
    <alternativeName>
        <fullName evidence="16">Oncogenic protein-associated protein E6-AP</fullName>
    </alternativeName>
</protein>
<dbReference type="PROSITE" id="PS50237">
    <property type="entry name" value="HECT"/>
    <property type="match status" value="1"/>
</dbReference>
<evidence type="ECO:0000256" key="9">
    <source>
        <dbReference type="ARBA" id="ARBA00022771"/>
    </source>
</evidence>
<dbReference type="Pfam" id="PF00632">
    <property type="entry name" value="HECT"/>
    <property type="match status" value="1"/>
</dbReference>
<dbReference type="GO" id="GO:0048731">
    <property type="term" value="P:system development"/>
    <property type="evidence" value="ECO:0007669"/>
    <property type="project" value="UniProtKB-ARBA"/>
</dbReference>
<dbReference type="GO" id="GO:0042752">
    <property type="term" value="P:regulation of circadian rhythm"/>
    <property type="evidence" value="ECO:0007669"/>
    <property type="project" value="UniProtKB-ARBA"/>
</dbReference>
<dbReference type="GO" id="GO:0000502">
    <property type="term" value="C:proteasome complex"/>
    <property type="evidence" value="ECO:0007669"/>
    <property type="project" value="UniProtKB-KW"/>
</dbReference>
<keyword evidence="14" id="KW-0539">Nucleus</keyword>
<dbReference type="GO" id="GO:0005634">
    <property type="term" value="C:nucleus"/>
    <property type="evidence" value="ECO:0007669"/>
    <property type="project" value="UniProtKB-SubCell"/>
</dbReference>
<keyword evidence="22" id="KW-1185">Reference proteome</keyword>
<evidence type="ECO:0000256" key="18">
    <source>
        <dbReference type="PROSITE-ProRule" id="PRU00104"/>
    </source>
</evidence>
<gene>
    <name evidence="21" type="ORF">V1478_017607</name>
</gene>
<dbReference type="GO" id="GO:0030518">
    <property type="term" value="P:nuclear receptor-mediated steroid hormone signaling pathway"/>
    <property type="evidence" value="ECO:0007669"/>
    <property type="project" value="UniProtKB-ARBA"/>
</dbReference>
<accession>A0ABD1ZWB4</accession>
<dbReference type="EMBL" id="JAUDFV010000165">
    <property type="protein sequence ID" value="KAL2712652.1"/>
    <property type="molecule type" value="Genomic_DNA"/>
</dbReference>
<dbReference type="CDD" id="cd00078">
    <property type="entry name" value="HECTc"/>
    <property type="match status" value="1"/>
</dbReference>
<evidence type="ECO:0000256" key="8">
    <source>
        <dbReference type="ARBA" id="ARBA00022723"/>
    </source>
</evidence>
<evidence type="ECO:0000256" key="17">
    <source>
        <dbReference type="ARBA" id="ARBA00077264"/>
    </source>
</evidence>
<dbReference type="FunFam" id="3.30.2410.10:FF:000003">
    <property type="entry name" value="probable E3 ubiquitin-protein ligase HERC4 isoform X1"/>
    <property type="match status" value="1"/>
</dbReference>
<dbReference type="GO" id="GO:0008270">
    <property type="term" value="F:zinc ion binding"/>
    <property type="evidence" value="ECO:0007669"/>
    <property type="project" value="UniProtKB-KW"/>
</dbReference>
<dbReference type="InterPro" id="IPR044611">
    <property type="entry name" value="E3A/B/C-like"/>
</dbReference>
<keyword evidence="11" id="KW-0862">Zinc</keyword>
<dbReference type="Gene3D" id="3.30.2410.10">
    <property type="entry name" value="Hect, E3 ligase catalytic domain"/>
    <property type="match status" value="1"/>
</dbReference>
<comment type="catalytic activity">
    <reaction evidence="1">
        <text>S-ubiquitinyl-[E2 ubiquitin-conjugating enzyme]-L-cysteine + [acceptor protein]-L-lysine = [E2 ubiquitin-conjugating enzyme]-L-cysteine + N(6)-ubiquitinyl-[acceptor protein]-L-lysine.</text>
        <dbReference type="EC" id="2.3.2.26"/>
    </reaction>
</comment>
<evidence type="ECO:0000256" key="11">
    <source>
        <dbReference type="ARBA" id="ARBA00022833"/>
    </source>
</evidence>
<dbReference type="SUPFAM" id="SSF56204">
    <property type="entry name" value="Hect, E3 ligase catalytic domain"/>
    <property type="match status" value="1"/>
</dbReference>
<keyword evidence="13" id="KW-0090">Biological rhythms</keyword>
<dbReference type="Gene3D" id="3.30.2160.10">
    <property type="entry name" value="Hect, E3 ligase catalytic domain"/>
    <property type="match status" value="1"/>
</dbReference>
<dbReference type="SMART" id="SM00119">
    <property type="entry name" value="HECTc"/>
    <property type="match status" value="1"/>
</dbReference>
<dbReference type="GO" id="GO:0010604">
    <property type="term" value="P:positive regulation of macromolecule metabolic process"/>
    <property type="evidence" value="ECO:0007669"/>
    <property type="project" value="UniProtKB-ARBA"/>
</dbReference>
<evidence type="ECO:0000256" key="14">
    <source>
        <dbReference type="ARBA" id="ARBA00023242"/>
    </source>
</evidence>